<comment type="caution">
    <text evidence="1">The sequence shown here is derived from an EMBL/GenBank/DDBJ whole genome shotgun (WGS) entry which is preliminary data.</text>
</comment>
<name>A0A0F9FFI2_9ZZZZ</name>
<organism evidence="1">
    <name type="scientific">marine sediment metagenome</name>
    <dbReference type="NCBI Taxonomy" id="412755"/>
    <lineage>
        <taxon>unclassified sequences</taxon>
        <taxon>metagenomes</taxon>
        <taxon>ecological metagenomes</taxon>
    </lineage>
</organism>
<protein>
    <submittedName>
        <fullName evidence="1">Uncharacterized protein</fullName>
    </submittedName>
</protein>
<dbReference type="AlphaFoldDB" id="A0A0F9FFI2"/>
<evidence type="ECO:0000313" key="1">
    <source>
        <dbReference type="EMBL" id="KKL85154.1"/>
    </source>
</evidence>
<reference evidence="1" key="1">
    <citation type="journal article" date="2015" name="Nature">
        <title>Complex archaea that bridge the gap between prokaryotes and eukaryotes.</title>
        <authorList>
            <person name="Spang A."/>
            <person name="Saw J.H."/>
            <person name="Jorgensen S.L."/>
            <person name="Zaremba-Niedzwiedzka K."/>
            <person name="Martijn J."/>
            <person name="Lind A.E."/>
            <person name="van Eijk R."/>
            <person name="Schleper C."/>
            <person name="Guy L."/>
            <person name="Ettema T.J."/>
        </authorList>
    </citation>
    <scope>NUCLEOTIDE SEQUENCE</scope>
</reference>
<proteinExistence type="predicted"/>
<sequence length="66" mass="8029">MDWPIPISKYNCYYCKNSLTSVEFFEAKERWNYDGRVFCSTECRDAWIEQEYDDGRYGSEPMEDFI</sequence>
<accession>A0A0F9FFI2</accession>
<gene>
    <name evidence="1" type="ORF">LCGC14_1957550</name>
</gene>
<dbReference type="EMBL" id="LAZR01021486">
    <property type="protein sequence ID" value="KKL85154.1"/>
    <property type="molecule type" value="Genomic_DNA"/>
</dbReference>